<dbReference type="Pfam" id="PF04338">
    <property type="entry name" value="DUF481"/>
    <property type="match status" value="1"/>
</dbReference>
<evidence type="ECO:0000313" key="1">
    <source>
        <dbReference type="EMBL" id="CAI2719062.1"/>
    </source>
</evidence>
<sequence>MHSGLSHSGHSKGIVIPHQSTDTMTFLKIIPRQLLSFALGCVLLAASPAWGGEVHFGDGNALHGTITSFHDGTLTLSTEYSKKVKIPVDQIQTITTEEVVRVELKDGGVLRGRLVTKEDDSMGIELVPMNEVVSLRWDTIKYINKSPRRWSGNFFLGGSVQSGNVELTSISGGFEAERNWENDRLSMRAIHNYSEQDGDITSRNTFGAFKLDHFFTENIYSLISTELLKDEFKNLNLRAIIGAGIGYNLWRNTEKRNLEFEAGLTYFSEDLRVGEDERFLSARIASNFMYKFYENVKFENFFLAYPNVESPSEYRLRNQASVSTTLMGNWSLKLTHIFDYNSNPAEDVKKADQTFIFSLQYNFGN</sequence>
<evidence type="ECO:0008006" key="3">
    <source>
        <dbReference type="Google" id="ProtNLM"/>
    </source>
</evidence>
<keyword evidence="2" id="KW-1185">Reference proteome</keyword>
<reference evidence="1 2" key="1">
    <citation type="submission" date="2022-09" db="EMBL/GenBank/DDBJ databases">
        <authorList>
            <person name="Kop L."/>
        </authorList>
    </citation>
    <scope>NUCLEOTIDE SEQUENCE [LARGE SCALE GENOMIC DNA]</scope>
    <source>
        <strain evidence="1 2">347</strain>
    </source>
</reference>
<accession>A0ABM9HFQ6</accession>
<dbReference type="Proteomes" id="UP001157733">
    <property type="component" value="Chromosome"/>
</dbReference>
<dbReference type="InterPro" id="IPR007433">
    <property type="entry name" value="DUF481"/>
</dbReference>
<protein>
    <recommendedName>
        <fullName evidence="3">DUF481 domain-containing protein</fullName>
    </recommendedName>
</protein>
<gene>
    <name evidence="1" type="ORF">NSPWAT_2206</name>
</gene>
<evidence type="ECO:0000313" key="2">
    <source>
        <dbReference type="Proteomes" id="UP001157733"/>
    </source>
</evidence>
<dbReference type="EMBL" id="OX336137">
    <property type="protein sequence ID" value="CAI2719062.1"/>
    <property type="molecule type" value="Genomic_DNA"/>
</dbReference>
<proteinExistence type="predicted"/>
<organism evidence="1 2">
    <name type="scientific">Nitrospina watsonii</name>
    <dbReference type="NCBI Taxonomy" id="1323948"/>
    <lineage>
        <taxon>Bacteria</taxon>
        <taxon>Pseudomonadati</taxon>
        <taxon>Nitrospinota/Tectimicrobiota group</taxon>
        <taxon>Nitrospinota</taxon>
        <taxon>Nitrospinia</taxon>
        <taxon>Nitrospinales</taxon>
        <taxon>Nitrospinaceae</taxon>
        <taxon>Nitrospina</taxon>
    </lineage>
</organism>
<name>A0ABM9HFQ6_9BACT</name>